<dbReference type="InterPro" id="IPR016156">
    <property type="entry name" value="FAD/NAD-linked_Rdtase_dimer_sf"/>
</dbReference>
<evidence type="ECO:0000256" key="5">
    <source>
        <dbReference type="ARBA" id="ARBA00023002"/>
    </source>
</evidence>
<dbReference type="Pfam" id="PF02852">
    <property type="entry name" value="Pyr_redox_dim"/>
    <property type="match status" value="1"/>
</dbReference>
<evidence type="ECO:0000256" key="1">
    <source>
        <dbReference type="ARBA" id="ARBA00007532"/>
    </source>
</evidence>
<dbReference type="Proteomes" id="UP000002586">
    <property type="component" value="Chromosome"/>
</dbReference>
<comment type="catalytic activity">
    <reaction evidence="9 13">
        <text>N(6)-[(R)-dihydrolipoyl]-L-lysyl-[protein] + NAD(+) = N(6)-[(R)-lipoyl]-L-lysyl-[protein] + NADH + H(+)</text>
        <dbReference type="Rhea" id="RHEA:15045"/>
        <dbReference type="Rhea" id="RHEA-COMP:10474"/>
        <dbReference type="Rhea" id="RHEA-COMP:10475"/>
        <dbReference type="ChEBI" id="CHEBI:15378"/>
        <dbReference type="ChEBI" id="CHEBI:57540"/>
        <dbReference type="ChEBI" id="CHEBI:57945"/>
        <dbReference type="ChEBI" id="CHEBI:83099"/>
        <dbReference type="ChEBI" id="CHEBI:83100"/>
        <dbReference type="EC" id="1.8.1.4"/>
    </reaction>
</comment>
<evidence type="ECO:0000256" key="3">
    <source>
        <dbReference type="ARBA" id="ARBA00022630"/>
    </source>
</evidence>
<dbReference type="eggNOG" id="COG1249">
    <property type="taxonomic scope" value="Bacteria"/>
</dbReference>
<dbReference type="GO" id="GO:0050660">
    <property type="term" value="F:flavin adenine dinucleotide binding"/>
    <property type="evidence" value="ECO:0007669"/>
    <property type="project" value="InterPro"/>
</dbReference>
<evidence type="ECO:0000256" key="4">
    <source>
        <dbReference type="ARBA" id="ARBA00022827"/>
    </source>
</evidence>
<dbReference type="PANTHER" id="PTHR22912:SF151">
    <property type="entry name" value="DIHYDROLIPOYL DEHYDROGENASE, MITOCHONDRIAL"/>
    <property type="match status" value="1"/>
</dbReference>
<dbReference type="InterPro" id="IPR036188">
    <property type="entry name" value="FAD/NAD-bd_sf"/>
</dbReference>
<dbReference type="SUPFAM" id="SSF55424">
    <property type="entry name" value="FAD/NAD-linked reductases, dimerisation (C-terminal) domain"/>
    <property type="match status" value="1"/>
</dbReference>
<dbReference type="InterPro" id="IPR050151">
    <property type="entry name" value="Class-I_Pyr_Nuc-Dis_Oxidored"/>
</dbReference>
<reference evidence="17" key="1">
    <citation type="journal article" date="2009" name="Appl. Environ. Microbiol.">
        <title>Complete genome sequence of the chemolithoautotrophic marine magnetotactic coccus strain MC-1.</title>
        <authorList>
            <person name="Schubbe S."/>
            <person name="Williams T.J."/>
            <person name="Xie G."/>
            <person name="Kiss H.E."/>
            <person name="Brettin T.S."/>
            <person name="Martinez D."/>
            <person name="Ross C.A."/>
            <person name="Schuler D."/>
            <person name="Cox B.L."/>
            <person name="Nealson K.H."/>
            <person name="Bazylinski D.A."/>
        </authorList>
    </citation>
    <scope>NUCLEOTIDE SEQUENCE [LARGE SCALE GENOMIC DNA]</scope>
    <source>
        <strain evidence="17">ATCC BAA-1437 / JCM 17883 / MC-1</strain>
    </source>
</reference>
<keyword evidence="11" id="KW-0547">Nucleotide-binding</keyword>
<dbReference type="OrthoDB" id="9764616at2"/>
<dbReference type="HOGENOM" id="CLU_016755_0_1_5"/>
<dbReference type="FunFam" id="3.30.390.30:FF:000001">
    <property type="entry name" value="Dihydrolipoyl dehydrogenase"/>
    <property type="match status" value="1"/>
</dbReference>
<keyword evidence="17" id="KW-1185">Reference proteome</keyword>
<feature type="domain" description="Pyridine nucleotide-disulphide oxidoreductase dimerisation" evidence="14">
    <location>
        <begin position="345"/>
        <end position="453"/>
    </location>
</feature>
<feature type="binding site" evidence="11">
    <location>
        <position position="53"/>
    </location>
    <ligand>
        <name>FAD</name>
        <dbReference type="ChEBI" id="CHEBI:57692"/>
    </ligand>
</feature>
<dbReference type="STRING" id="156889.Mmc1_1453"/>
<feature type="binding site" evidence="11">
    <location>
        <begin position="180"/>
        <end position="187"/>
    </location>
    <ligand>
        <name>NAD(+)</name>
        <dbReference type="ChEBI" id="CHEBI:57540"/>
    </ligand>
</feature>
<comment type="miscellaneous">
    <text evidence="13">The active site is a redox-active disulfide bond.</text>
</comment>
<keyword evidence="7" id="KW-1015">Disulfide bond</keyword>
<organism evidence="16 17">
    <name type="scientific">Magnetococcus marinus (strain ATCC BAA-1437 / JCM 17883 / MC-1)</name>
    <dbReference type="NCBI Taxonomy" id="156889"/>
    <lineage>
        <taxon>Bacteria</taxon>
        <taxon>Pseudomonadati</taxon>
        <taxon>Pseudomonadota</taxon>
        <taxon>Magnetococcia</taxon>
        <taxon>Magnetococcales</taxon>
        <taxon>Magnetococcaceae</taxon>
        <taxon>Magnetococcus</taxon>
    </lineage>
</organism>
<evidence type="ECO:0000256" key="11">
    <source>
        <dbReference type="PIRSR" id="PIRSR000350-3"/>
    </source>
</evidence>
<evidence type="ECO:0000259" key="14">
    <source>
        <dbReference type="Pfam" id="PF02852"/>
    </source>
</evidence>
<feature type="domain" description="FAD/NAD(P)-binding" evidence="15">
    <location>
        <begin position="7"/>
        <end position="327"/>
    </location>
</feature>
<dbReference type="PRINTS" id="PR00368">
    <property type="entry name" value="FADPNR"/>
</dbReference>
<comment type="similarity">
    <text evidence="1 13">Belongs to the class-I pyridine nucleotide-disulfide oxidoreductase family.</text>
</comment>
<dbReference type="PROSITE" id="PS00076">
    <property type="entry name" value="PYRIDINE_REDOX_1"/>
    <property type="match status" value="1"/>
</dbReference>
<evidence type="ECO:0000256" key="2">
    <source>
        <dbReference type="ARBA" id="ARBA00012608"/>
    </source>
</evidence>
<gene>
    <name evidence="16" type="ordered locus">Mmc1_1453</name>
</gene>
<dbReference type="SUPFAM" id="SSF51905">
    <property type="entry name" value="FAD/NAD(P)-binding domain"/>
    <property type="match status" value="1"/>
</dbReference>
<feature type="binding site" evidence="11">
    <location>
        <position position="312"/>
    </location>
    <ligand>
        <name>FAD</name>
        <dbReference type="ChEBI" id="CHEBI:57692"/>
    </ligand>
</feature>
<dbReference type="PIRSF" id="PIRSF000350">
    <property type="entry name" value="Mercury_reductase_MerA"/>
    <property type="match status" value="1"/>
</dbReference>
<name>A0L7L9_MAGMM</name>
<accession>A0L7L9</accession>
<keyword evidence="4 11" id="KW-0274">FAD</keyword>
<keyword evidence="5 13" id="KW-0560">Oxidoreductase</keyword>
<evidence type="ECO:0000256" key="10">
    <source>
        <dbReference type="PIRSR" id="PIRSR000350-2"/>
    </source>
</evidence>
<dbReference type="PANTHER" id="PTHR22912">
    <property type="entry name" value="DISULFIDE OXIDOREDUCTASE"/>
    <property type="match status" value="1"/>
</dbReference>
<evidence type="ECO:0000313" key="17">
    <source>
        <dbReference type="Proteomes" id="UP000002586"/>
    </source>
</evidence>
<evidence type="ECO:0000256" key="8">
    <source>
        <dbReference type="ARBA" id="ARBA00023284"/>
    </source>
</evidence>
<feature type="binding site" evidence="11">
    <location>
        <position position="203"/>
    </location>
    <ligand>
        <name>NAD(+)</name>
        <dbReference type="ChEBI" id="CHEBI:57540"/>
    </ligand>
</feature>
<dbReference type="GO" id="GO:0006103">
    <property type="term" value="P:2-oxoglutarate metabolic process"/>
    <property type="evidence" value="ECO:0007669"/>
    <property type="project" value="TreeGrafter"/>
</dbReference>
<dbReference type="EC" id="1.8.1.4" evidence="2 13"/>
<dbReference type="NCBIfam" id="TIGR01350">
    <property type="entry name" value="lipoamide_DH"/>
    <property type="match status" value="1"/>
</dbReference>
<dbReference type="RefSeq" id="WP_011713115.1">
    <property type="nucleotide sequence ID" value="NC_008576.1"/>
</dbReference>
<evidence type="ECO:0000259" key="15">
    <source>
        <dbReference type="Pfam" id="PF07992"/>
    </source>
</evidence>
<evidence type="ECO:0000256" key="9">
    <source>
        <dbReference type="ARBA" id="ARBA00049187"/>
    </source>
</evidence>
<feature type="active site" description="Proton acceptor" evidence="10">
    <location>
        <position position="443"/>
    </location>
</feature>
<dbReference type="KEGG" id="mgm:Mmc1_1453"/>
<feature type="binding site" evidence="11">
    <location>
        <position position="271"/>
    </location>
    <ligand>
        <name>NAD(+)</name>
        <dbReference type="ChEBI" id="CHEBI:57540"/>
    </ligand>
</feature>
<evidence type="ECO:0000256" key="6">
    <source>
        <dbReference type="ARBA" id="ARBA00023027"/>
    </source>
</evidence>
<keyword evidence="6 11" id="KW-0520">NAD</keyword>
<dbReference type="InterPro" id="IPR023753">
    <property type="entry name" value="FAD/NAD-binding_dom"/>
</dbReference>
<evidence type="ECO:0000313" key="16">
    <source>
        <dbReference type="EMBL" id="ABK43962.1"/>
    </source>
</evidence>
<evidence type="ECO:0000256" key="12">
    <source>
        <dbReference type="PIRSR" id="PIRSR000350-4"/>
    </source>
</evidence>
<evidence type="ECO:0000256" key="7">
    <source>
        <dbReference type="ARBA" id="ARBA00023157"/>
    </source>
</evidence>
<reference evidence="16 17" key="2">
    <citation type="journal article" date="2012" name="Int. J. Syst. Evol. Microbiol.">
        <title>Magnetococcus marinus gen. nov., sp. nov., a marine, magnetotactic bacterium that represents a novel lineage (Magnetococcaceae fam. nov.; Magnetococcales ord. nov.) at the base of the Alphaproteobacteria.</title>
        <authorList>
            <person name="Bazylinski D.A."/>
            <person name="Williams T.J."/>
            <person name="Lefevre C.T."/>
            <person name="Berg R.J."/>
            <person name="Zhang C.L."/>
            <person name="Bowser S.S."/>
            <person name="Dean A.J."/>
            <person name="Beveridge T.J."/>
        </authorList>
    </citation>
    <scope>NUCLEOTIDE SEQUENCE [LARGE SCALE GENOMIC DNA]</scope>
    <source>
        <strain evidence="17">ATCC BAA-1437 / JCM 17883 / MC-1</strain>
    </source>
</reference>
<protein>
    <recommendedName>
        <fullName evidence="2 13">Dihydrolipoyl dehydrogenase</fullName>
        <ecNumber evidence="2 13">1.8.1.4</ecNumber>
    </recommendedName>
</protein>
<dbReference type="PRINTS" id="PR00411">
    <property type="entry name" value="PNDRDTASEI"/>
</dbReference>
<dbReference type="GO" id="GO:0004148">
    <property type="term" value="F:dihydrolipoyl dehydrogenase (NADH) activity"/>
    <property type="evidence" value="ECO:0007669"/>
    <property type="project" value="UniProtKB-EC"/>
</dbReference>
<dbReference type="Pfam" id="PF07992">
    <property type="entry name" value="Pyr_redox_2"/>
    <property type="match status" value="1"/>
</dbReference>
<comment type="cofactor">
    <cofactor evidence="11 13">
        <name>FAD</name>
        <dbReference type="ChEBI" id="CHEBI:57692"/>
    </cofactor>
    <text evidence="11 13">Binds 1 FAD per subunit.</text>
</comment>
<dbReference type="EMBL" id="CP000471">
    <property type="protein sequence ID" value="ABK43962.1"/>
    <property type="molecule type" value="Genomic_DNA"/>
</dbReference>
<dbReference type="GO" id="GO:0005737">
    <property type="term" value="C:cytoplasm"/>
    <property type="evidence" value="ECO:0007669"/>
    <property type="project" value="UniProtKB-ARBA"/>
</dbReference>
<sequence>MMATIWDLIVIGAGPGGYPAAIRAAQLGLSVLCIEKSPHPGGTCLNAGCIPTKALLASTHLYTQIRDQADLHGIEITTMQVNLARMQGRKERVVSQLRSGILGLFKKYGVTLLHDEAIVSGPGQITLAASGETLQAKAILLATGGQPRRPASMPVDGQVVITSEQAIALTRVPEHLIVIGSGAVGLELASIWVRLGAQVSVIEAQPEILPGWDATVARTAKRSLRQQGITFLTDHRVETVVRSGSRAAVTCLNSKGETLMLDGDQVLVAVGRQAQLCVAGIQNLELQQDEQGRLWVDAHYATSLAGLYAVGDLIAGPQLAHRATAEGLRVADYLAGRPLSPMGPIPSVVYTDPELAMVGLTEQQAKVAGYAVKCGQFPFMASGRARAQEQTEGLIKLVMDQTTGQLLGAHVVGGAGAEHLQLAMAAMLTQDRGQLLERLVMPHPSFGEALHEAWLVATQKPIHI</sequence>
<dbReference type="InterPro" id="IPR004099">
    <property type="entry name" value="Pyr_nucl-diS_OxRdtase_dimer"/>
</dbReference>
<proteinExistence type="inferred from homology"/>
<dbReference type="InterPro" id="IPR006258">
    <property type="entry name" value="Lipoamide_DH"/>
</dbReference>
<evidence type="ECO:0000256" key="13">
    <source>
        <dbReference type="RuleBase" id="RU003692"/>
    </source>
</evidence>
<keyword evidence="3 13" id="KW-0285">Flavoprotein</keyword>
<dbReference type="Gene3D" id="3.30.390.30">
    <property type="match status" value="1"/>
</dbReference>
<dbReference type="AlphaFoldDB" id="A0L7L9"/>
<dbReference type="Gene3D" id="3.50.50.60">
    <property type="entry name" value="FAD/NAD(P)-binding domain"/>
    <property type="match status" value="2"/>
</dbReference>
<dbReference type="InterPro" id="IPR001100">
    <property type="entry name" value="Pyr_nuc-diS_OxRdtase"/>
</dbReference>
<keyword evidence="8 13" id="KW-0676">Redox-active center</keyword>
<feature type="disulfide bond" description="Redox-active" evidence="12">
    <location>
        <begin position="44"/>
        <end position="49"/>
    </location>
</feature>
<dbReference type="InterPro" id="IPR012999">
    <property type="entry name" value="Pyr_OxRdtase_I_AS"/>
</dbReference>